<sequence>MGPAGLREIGEQIIAKTEYAVGQLEKTGKFRRAFPGVPSFRETALLCDEPVDELNRRLLDAGIIGGYSIEPRYPDLKNGWLLAVTESRTKEEIDRLAAVAGGDA</sequence>
<dbReference type="SUPFAM" id="SSF53383">
    <property type="entry name" value="PLP-dependent transferases"/>
    <property type="match status" value="1"/>
</dbReference>
<dbReference type="EC" id="1.4.4.2" evidence="1"/>
<keyword evidence="1" id="KW-0560">Oxidoreductase</keyword>
<dbReference type="InterPro" id="IPR023010">
    <property type="entry name" value="GcvPA"/>
</dbReference>
<dbReference type="Gene3D" id="3.90.1150.10">
    <property type="entry name" value="Aspartate Aminotransferase, domain 1"/>
    <property type="match status" value="1"/>
</dbReference>
<dbReference type="PANTHER" id="PTHR42806:SF1">
    <property type="entry name" value="GLYCINE DEHYDROGENASE (DECARBOXYLATING)"/>
    <property type="match status" value="1"/>
</dbReference>
<organism evidence="1">
    <name type="scientific">bioreactor metagenome</name>
    <dbReference type="NCBI Taxonomy" id="1076179"/>
    <lineage>
        <taxon>unclassified sequences</taxon>
        <taxon>metagenomes</taxon>
        <taxon>ecological metagenomes</taxon>
    </lineage>
</organism>
<evidence type="ECO:0000313" key="1">
    <source>
        <dbReference type="EMBL" id="MPM10136.1"/>
    </source>
</evidence>
<protein>
    <submittedName>
        <fullName evidence="1">Putative glycine dehydrogenase (Decarboxylating) subunit 1</fullName>
        <ecNumber evidence="1">1.4.4.2</ecNumber>
    </submittedName>
</protein>
<comment type="caution">
    <text evidence="1">The sequence shown here is derived from an EMBL/GenBank/DDBJ whole genome shotgun (WGS) entry which is preliminary data.</text>
</comment>
<dbReference type="PANTHER" id="PTHR42806">
    <property type="entry name" value="GLYCINE CLEAVAGE SYSTEM P-PROTEIN"/>
    <property type="match status" value="1"/>
</dbReference>
<dbReference type="GO" id="GO:0009116">
    <property type="term" value="P:nucleoside metabolic process"/>
    <property type="evidence" value="ECO:0007669"/>
    <property type="project" value="InterPro"/>
</dbReference>
<name>A0A644X1Z4_9ZZZZ</name>
<accession>A0A644X1Z4</accession>
<gene>
    <name evidence="1" type="primary">gcvPA_8</name>
    <name evidence="1" type="ORF">SDC9_56461</name>
</gene>
<dbReference type="InterPro" id="IPR015424">
    <property type="entry name" value="PyrdxlP-dep_Trfase"/>
</dbReference>
<reference evidence="1" key="1">
    <citation type="submission" date="2019-08" db="EMBL/GenBank/DDBJ databases">
        <authorList>
            <person name="Kucharzyk K."/>
            <person name="Murdoch R.W."/>
            <person name="Higgins S."/>
            <person name="Loffler F."/>
        </authorList>
    </citation>
    <scope>NUCLEOTIDE SEQUENCE</scope>
</reference>
<proteinExistence type="predicted"/>
<dbReference type="EMBL" id="VSSQ01001656">
    <property type="protein sequence ID" value="MPM10136.1"/>
    <property type="molecule type" value="Genomic_DNA"/>
</dbReference>
<dbReference type="AlphaFoldDB" id="A0A644X1Z4"/>
<dbReference type="GO" id="GO:0004375">
    <property type="term" value="F:glycine dehydrogenase (decarboxylating) activity"/>
    <property type="evidence" value="ECO:0007669"/>
    <property type="project" value="UniProtKB-EC"/>
</dbReference>
<dbReference type="InterPro" id="IPR015422">
    <property type="entry name" value="PyrdxlP-dep_Trfase_small"/>
</dbReference>